<proteinExistence type="predicted"/>
<comment type="caution">
    <text evidence="3">The sequence shown here is derived from an EMBL/GenBank/DDBJ whole genome shotgun (WGS) entry which is preliminary data.</text>
</comment>
<keyword evidence="1" id="KW-0812">Transmembrane</keyword>
<feature type="transmembrane region" description="Helical" evidence="1">
    <location>
        <begin position="6"/>
        <end position="27"/>
    </location>
</feature>
<dbReference type="STRING" id="1797989.A3H66_02440"/>
<keyword evidence="1" id="KW-1133">Transmembrane helix</keyword>
<keyword evidence="1" id="KW-0472">Membrane</keyword>
<evidence type="ECO:0000256" key="1">
    <source>
        <dbReference type="SAM" id="Phobius"/>
    </source>
</evidence>
<dbReference type="AlphaFoldDB" id="A0A1F5SAW9"/>
<accession>A0A1F5SAW9</accession>
<feature type="transmembrane region" description="Helical" evidence="1">
    <location>
        <begin position="39"/>
        <end position="64"/>
    </location>
</feature>
<dbReference type="Pfam" id="PF00892">
    <property type="entry name" value="EamA"/>
    <property type="match status" value="1"/>
</dbReference>
<feature type="transmembrane region" description="Helical" evidence="1">
    <location>
        <begin position="285"/>
        <end position="304"/>
    </location>
</feature>
<evidence type="ECO:0000259" key="2">
    <source>
        <dbReference type="Pfam" id="PF00892"/>
    </source>
</evidence>
<sequence>MLNWFFIALAAPFLWALVNLADKYLVVNYCGGKKSAGSLVLFSSLIGLIASLTIGIFTRGVFAIPLFDKLLLIFIGTFSICWIILYLFTLEIEDVSAVIPWMLTISVFGYILSYFFLGETLTLAQLLGAAVIFFGAIILSVDFGKIHILFKGRVALYMLLASLIYAINGVIFKFVASADSFWVASFWEYLGLGLGGVLIFLFVGDYRRNFISNIKTSGKFIFSINVVSESMTIAGNLLTNFALLIAPVALVYMVGSFQPAIVLILTFFSTKFWPKIISEDFSRKIIIPKMIAIVIMLIGSLILFI</sequence>
<name>A0A1F5SAW9_9BACT</name>
<reference evidence="3 4" key="1">
    <citation type="journal article" date="2016" name="Nat. Commun.">
        <title>Thousands of microbial genomes shed light on interconnected biogeochemical processes in an aquifer system.</title>
        <authorList>
            <person name="Anantharaman K."/>
            <person name="Brown C.T."/>
            <person name="Hug L.A."/>
            <person name="Sharon I."/>
            <person name="Castelle C.J."/>
            <person name="Probst A.J."/>
            <person name="Thomas B.C."/>
            <person name="Singh A."/>
            <person name="Wilkins M.J."/>
            <person name="Karaoz U."/>
            <person name="Brodie E.L."/>
            <person name="Williams K.H."/>
            <person name="Hubbard S.S."/>
            <person name="Banfield J.F."/>
        </authorList>
    </citation>
    <scope>NUCLEOTIDE SEQUENCE [LARGE SCALE GENOMIC DNA]</scope>
</reference>
<evidence type="ECO:0000313" key="3">
    <source>
        <dbReference type="EMBL" id="OGF23865.1"/>
    </source>
</evidence>
<feature type="transmembrane region" description="Helical" evidence="1">
    <location>
        <begin position="181"/>
        <end position="203"/>
    </location>
</feature>
<protein>
    <recommendedName>
        <fullName evidence="2">EamA domain-containing protein</fullName>
    </recommendedName>
</protein>
<feature type="domain" description="EamA" evidence="2">
    <location>
        <begin position="4"/>
        <end position="140"/>
    </location>
</feature>
<dbReference type="SUPFAM" id="SSF103481">
    <property type="entry name" value="Multidrug resistance efflux transporter EmrE"/>
    <property type="match status" value="1"/>
</dbReference>
<evidence type="ECO:0000313" key="4">
    <source>
        <dbReference type="Proteomes" id="UP000178783"/>
    </source>
</evidence>
<dbReference type="InterPro" id="IPR037185">
    <property type="entry name" value="EmrE-like"/>
</dbReference>
<feature type="transmembrane region" description="Helical" evidence="1">
    <location>
        <begin position="251"/>
        <end position="273"/>
    </location>
</feature>
<dbReference type="Proteomes" id="UP000178783">
    <property type="component" value="Unassembled WGS sequence"/>
</dbReference>
<feature type="transmembrane region" description="Helical" evidence="1">
    <location>
        <begin position="155"/>
        <end position="175"/>
    </location>
</feature>
<dbReference type="EMBL" id="MFFW01000048">
    <property type="protein sequence ID" value="OGF23865.1"/>
    <property type="molecule type" value="Genomic_DNA"/>
</dbReference>
<organism evidence="3 4">
    <name type="scientific">Candidatus Falkowbacteria bacterium RIFCSPLOWO2_02_FULL_45_21</name>
    <dbReference type="NCBI Taxonomy" id="1797989"/>
    <lineage>
        <taxon>Bacteria</taxon>
        <taxon>Candidatus Falkowiibacteriota</taxon>
    </lineage>
</organism>
<gene>
    <name evidence="3" type="ORF">A3H66_02440</name>
</gene>
<dbReference type="GO" id="GO:0016020">
    <property type="term" value="C:membrane"/>
    <property type="evidence" value="ECO:0007669"/>
    <property type="project" value="InterPro"/>
</dbReference>
<feature type="transmembrane region" description="Helical" evidence="1">
    <location>
        <begin position="123"/>
        <end position="143"/>
    </location>
</feature>
<feature type="transmembrane region" description="Helical" evidence="1">
    <location>
        <begin position="95"/>
        <end position="117"/>
    </location>
</feature>
<dbReference type="InterPro" id="IPR000620">
    <property type="entry name" value="EamA_dom"/>
</dbReference>
<feature type="transmembrane region" description="Helical" evidence="1">
    <location>
        <begin position="70"/>
        <end position="88"/>
    </location>
</feature>